<dbReference type="Pfam" id="PF23290">
    <property type="entry name" value="KOW5_SPT5"/>
    <property type="match status" value="1"/>
</dbReference>
<reference evidence="5" key="2">
    <citation type="submission" date="2023-06" db="EMBL/GenBank/DDBJ databases">
        <authorList>
            <person name="Ma L."/>
            <person name="Liu K.-W."/>
            <person name="Li Z."/>
            <person name="Hsiao Y.-Y."/>
            <person name="Qi Y."/>
            <person name="Fu T."/>
            <person name="Tang G."/>
            <person name="Zhang D."/>
            <person name="Sun W.-H."/>
            <person name="Liu D.-K."/>
            <person name="Li Y."/>
            <person name="Chen G.-Z."/>
            <person name="Liu X.-D."/>
            <person name="Liao X.-Y."/>
            <person name="Jiang Y.-T."/>
            <person name="Yu X."/>
            <person name="Hao Y."/>
            <person name="Huang J."/>
            <person name="Zhao X.-W."/>
            <person name="Ke S."/>
            <person name="Chen Y.-Y."/>
            <person name="Wu W.-L."/>
            <person name="Hsu J.-L."/>
            <person name="Lin Y.-F."/>
            <person name="Huang M.-D."/>
            <person name="Li C.-Y."/>
            <person name="Huang L."/>
            <person name="Wang Z.-W."/>
            <person name="Zhao X."/>
            <person name="Zhong W.-Y."/>
            <person name="Peng D.-H."/>
            <person name="Ahmad S."/>
            <person name="Lan S."/>
            <person name="Zhang J.-S."/>
            <person name="Tsai W.-C."/>
            <person name="Van De Peer Y."/>
            <person name="Liu Z.-J."/>
        </authorList>
    </citation>
    <scope>NUCLEOTIDE SEQUENCE</scope>
    <source>
        <strain evidence="5">CP</strain>
        <tissue evidence="5">Leaves</tissue>
    </source>
</reference>
<dbReference type="Pfam" id="PF23291">
    <property type="entry name" value="KOW4_SPT5"/>
    <property type="match status" value="1"/>
</dbReference>
<proteinExistence type="predicted"/>
<evidence type="ECO:0000256" key="2">
    <source>
        <dbReference type="ARBA" id="ARBA00023242"/>
    </source>
</evidence>
<feature type="region of interest" description="Disordered" evidence="3">
    <location>
        <begin position="592"/>
        <end position="679"/>
    </location>
</feature>
<dbReference type="EMBL" id="JAUJYO010000015">
    <property type="protein sequence ID" value="KAK1297500.1"/>
    <property type="molecule type" value="Genomic_DNA"/>
</dbReference>
<feature type="compositionally biased region" description="Low complexity" evidence="3">
    <location>
        <begin position="16"/>
        <end position="34"/>
    </location>
</feature>
<feature type="compositionally biased region" description="Basic and acidic residues" evidence="3">
    <location>
        <begin position="940"/>
        <end position="958"/>
    </location>
</feature>
<feature type="compositionally biased region" description="Polar residues" evidence="3">
    <location>
        <begin position="862"/>
        <end position="874"/>
    </location>
</feature>
<dbReference type="InterPro" id="IPR014722">
    <property type="entry name" value="Rib_uL2_dom2"/>
</dbReference>
<dbReference type="SMART" id="SM00739">
    <property type="entry name" value="KOW"/>
    <property type="match status" value="2"/>
</dbReference>
<comment type="caution">
    <text evidence="5">The sequence shown here is derived from an EMBL/GenBank/DDBJ whole genome shotgun (WGS) entry which is preliminary data.</text>
</comment>
<evidence type="ECO:0000259" key="4">
    <source>
        <dbReference type="SMART" id="SM00739"/>
    </source>
</evidence>
<reference evidence="5" key="1">
    <citation type="journal article" date="2023" name="Nat. Commun.">
        <title>Diploid and tetraploid genomes of Acorus and the evolution of monocots.</title>
        <authorList>
            <person name="Ma L."/>
            <person name="Liu K.W."/>
            <person name="Li Z."/>
            <person name="Hsiao Y.Y."/>
            <person name="Qi Y."/>
            <person name="Fu T."/>
            <person name="Tang G.D."/>
            <person name="Zhang D."/>
            <person name="Sun W.H."/>
            <person name="Liu D.K."/>
            <person name="Li Y."/>
            <person name="Chen G.Z."/>
            <person name="Liu X.D."/>
            <person name="Liao X.Y."/>
            <person name="Jiang Y.T."/>
            <person name="Yu X."/>
            <person name="Hao Y."/>
            <person name="Huang J."/>
            <person name="Zhao X.W."/>
            <person name="Ke S."/>
            <person name="Chen Y.Y."/>
            <person name="Wu W.L."/>
            <person name="Hsu J.L."/>
            <person name="Lin Y.F."/>
            <person name="Huang M.D."/>
            <person name="Li C.Y."/>
            <person name="Huang L."/>
            <person name="Wang Z.W."/>
            <person name="Zhao X."/>
            <person name="Zhong W.Y."/>
            <person name="Peng D.H."/>
            <person name="Ahmad S."/>
            <person name="Lan S."/>
            <person name="Zhang J.S."/>
            <person name="Tsai W.C."/>
            <person name="Van de Peer Y."/>
            <person name="Liu Z.J."/>
        </authorList>
    </citation>
    <scope>NUCLEOTIDE SEQUENCE</scope>
    <source>
        <strain evidence="5">CP</strain>
    </source>
</reference>
<dbReference type="InterPro" id="IPR039385">
    <property type="entry name" value="NGN_Euk"/>
</dbReference>
<feature type="region of interest" description="Disordered" evidence="3">
    <location>
        <begin position="1044"/>
        <end position="1609"/>
    </location>
</feature>
<feature type="compositionally biased region" description="Basic and acidic residues" evidence="3">
    <location>
        <begin position="665"/>
        <end position="674"/>
    </location>
</feature>
<evidence type="ECO:0000256" key="3">
    <source>
        <dbReference type="SAM" id="MobiDB-lite"/>
    </source>
</evidence>
<feature type="compositionally biased region" description="Polar residues" evidence="3">
    <location>
        <begin position="1227"/>
        <end position="1238"/>
    </location>
</feature>
<feature type="compositionally biased region" description="Polar residues" evidence="3">
    <location>
        <begin position="826"/>
        <end position="853"/>
    </location>
</feature>
<feature type="compositionally biased region" description="Polar residues" evidence="3">
    <location>
        <begin position="602"/>
        <end position="615"/>
    </location>
</feature>
<dbReference type="GO" id="GO:0006357">
    <property type="term" value="P:regulation of transcription by RNA polymerase II"/>
    <property type="evidence" value="ECO:0007669"/>
    <property type="project" value="InterPro"/>
</dbReference>
<protein>
    <recommendedName>
        <fullName evidence="4">KOW domain-containing protein</fullName>
    </recommendedName>
</protein>
<dbReference type="CDD" id="cd06084">
    <property type="entry name" value="KOW_Spt5_4"/>
    <property type="match status" value="1"/>
</dbReference>
<organism evidence="5 6">
    <name type="scientific">Acorus calamus</name>
    <name type="common">Sweet flag</name>
    <dbReference type="NCBI Taxonomy" id="4465"/>
    <lineage>
        <taxon>Eukaryota</taxon>
        <taxon>Viridiplantae</taxon>
        <taxon>Streptophyta</taxon>
        <taxon>Embryophyta</taxon>
        <taxon>Tracheophyta</taxon>
        <taxon>Spermatophyta</taxon>
        <taxon>Magnoliopsida</taxon>
        <taxon>Liliopsida</taxon>
        <taxon>Acoraceae</taxon>
        <taxon>Acorus</taxon>
    </lineage>
</organism>
<feature type="compositionally biased region" description="Basic and acidic residues" evidence="3">
    <location>
        <begin position="784"/>
        <end position="797"/>
    </location>
</feature>
<dbReference type="PANTHER" id="PTHR11125">
    <property type="entry name" value="SUPPRESSOR OF TY 5"/>
    <property type="match status" value="1"/>
</dbReference>
<accession>A0AAV9D8P2</accession>
<dbReference type="InterPro" id="IPR041978">
    <property type="entry name" value="KOW_Spt5_5"/>
</dbReference>
<sequence>MAVKGKGIAYTAADEGASTSGKRKASSAAATSTRAAEKRAKKKKVSEVLRFLDAEAVVADPSDSEDDASADDDSFIDDLGDFMEDVEPMGKGDKGSGKGSFVPLVPKEEELSGDELEEFVRRRYGPGSKHVVYDNAAKEYDDMMLSVHSASDPNVYRVKCMTGRERQIAFCLIQKFIDLQMLNTKLQIASVFALDHAKGYVYIEADKECDVLEACKGFTTIYSKRITCVPKNEVPRLLSTRNQPSEVTEGMWVRVKQGKYKGDLAQVVAVDVTKKQATIKLIPRIDLQAIAKKFGGGISLKQSAVPEPRLISSRELEEFRSHIQMRRDRQTGEFFEIFDGLMLKDGYLYKRVSFSSLSSWGVQPSRNELLKFEDSKKVAYEDGGSTSGDNKDAFPFEASNSNLRPKEGSGFQLHDLVLYGRKNFGIIIGMEKDCIQDKEGIVRHMYRGVLFIYDANHEENGGFFWFDSAFPGFQDSEPPVPETPKRQFQPREGRNNFDSVFSIGQTLRIRVGPLKGYLCRVIRLYRSEVTVKLDSLAKVISVKCEHLTDASMKSSENESRDDLGAGLADDFGIPGSFSKDGLFDDGNGASADKNSWDIGVPSTANDTWNSTSSGISGWDNKKPSVPGDEAGCSNKDGWENAGASTGNQNSSWDNSTSWNKPSVSEWDKPADKTGADNVVGGGWASKLKIDEKADTSNDAVGKSDAWGKPSTNVDNWSKVADQGANGGWDKAVDCKNTSGAVGGEQASSWDQPKLVNQDQENSWNKGKSVVVDEDGPWGKASSSKNKESIADKTEDPWSKPVGGISGGSTGNHADGWGQSKIGGSGASQNEQWGTANTGESAGSGWNKSVQSGDIKSGGWNGSDPSSNRQGSDWNTGGGSNKDQDKSWGTPKASGGDWGSSEWKKGSVENTDIGGNKDEGANWNRTGGFDGGRASGRGRGRGGDGRGNRDWTNGDRPFRSGDGQGRGFGRGRGRAPLTGIKTKITVSLDLVGATNGLVVGIVQNLLVANSHLAGVQQLKIRGTKMVLVGPNQGWQETMKQLESSGWNVGTAGNEPSASGSKWDTPKPQNDKQSTWNTGGVSSNTPKACSTDQSSDWNKSSAGNKTDQKECGESLGGSNWDSSKPSNNRQPSSWDSDAEKNRSSSKSGWAKGTTEDESGKGDSKQEEKWGASKPPAGNKSSDWASKETSGWSAAPKASGGDQASGWSQGSSSGKDSSREADAWNAPKASGNQSSAWNQSSGAGGADHKEAGGSGSPWEKSAPSSGSQPSGWKNDDGNGWNKPRDSTSSWNSSSTGKDNGGNWNQGKSSDGDQSHGWNRGNFGNDSGGRGRGRGRSFGDRSSGWNRGGDGNDDGGGRGRGRGRSSGGDWSSGWNQGNNDERDKSSGWNGGSFGDGSGGRGGRGGRGRGGRSFGGGRSSNWNGGNDDDGGSGGNGDSGDQSQETGGNKGSASGWNTGAGSNQEAGGWNQDKGSDKAAGSGWNMSKDGGWNKGSAVNEEGGGSNQNKSSDKASGSGWGGSKGDDSQAKVQSGGWNAGTSANEGGGGWNQNKGSDKASSSGWGSKDASTKEGGSDGGGKASGWGQDSGPSDAEGSGGKSGGWDSAGGGKSKGGWL</sequence>
<feature type="compositionally biased region" description="Basic and acidic residues" evidence="3">
    <location>
        <begin position="1151"/>
        <end position="1168"/>
    </location>
</feature>
<feature type="compositionally biased region" description="Polar residues" evidence="3">
    <location>
        <begin position="1259"/>
        <end position="1268"/>
    </location>
</feature>
<dbReference type="InterPro" id="IPR005100">
    <property type="entry name" value="NGN-domain"/>
</dbReference>
<dbReference type="PANTHER" id="PTHR11125:SF8">
    <property type="entry name" value="PROTEIN RNA-DIRECTED DNA METHYLATION 3"/>
    <property type="match status" value="1"/>
</dbReference>
<feature type="compositionally biased region" description="Polar residues" evidence="3">
    <location>
        <begin position="735"/>
        <end position="765"/>
    </location>
</feature>
<gene>
    <name evidence="5" type="ORF">QJS10_CPB15g02034</name>
</gene>
<keyword evidence="6" id="KW-1185">Reference proteome</keyword>
<dbReference type="CDD" id="cd06081">
    <property type="entry name" value="KOW_Spt5_1"/>
    <property type="match status" value="1"/>
</dbReference>
<feature type="compositionally biased region" description="Gly residues" evidence="3">
    <location>
        <begin position="927"/>
        <end position="936"/>
    </location>
</feature>
<dbReference type="Proteomes" id="UP001180020">
    <property type="component" value="Unassembled WGS sequence"/>
</dbReference>
<comment type="subcellular location">
    <subcellularLocation>
        <location evidence="1">Nucleus</location>
    </subcellularLocation>
</comment>
<feature type="compositionally biased region" description="Gly residues" evidence="3">
    <location>
        <begin position="1384"/>
        <end position="1398"/>
    </location>
</feature>
<feature type="compositionally biased region" description="Polar residues" evidence="3">
    <location>
        <begin position="642"/>
        <end position="662"/>
    </location>
</feature>
<dbReference type="InterPro" id="IPR041977">
    <property type="entry name" value="KOW_Spt5_4"/>
</dbReference>
<evidence type="ECO:0000313" key="6">
    <source>
        <dbReference type="Proteomes" id="UP001180020"/>
    </source>
</evidence>
<feature type="compositionally biased region" description="Low complexity" evidence="3">
    <location>
        <begin position="1195"/>
        <end position="1212"/>
    </location>
</feature>
<feature type="compositionally biased region" description="Polar residues" evidence="3">
    <location>
        <begin position="1114"/>
        <end position="1133"/>
    </location>
</feature>
<feature type="region of interest" description="Disordered" evidence="3">
    <location>
        <begin position="724"/>
        <end position="975"/>
    </location>
</feature>
<dbReference type="Pfam" id="PF23042">
    <property type="entry name" value="KOW1_SPT5"/>
    <property type="match status" value="1"/>
</dbReference>
<dbReference type="GO" id="GO:0032784">
    <property type="term" value="P:regulation of DNA-templated transcription elongation"/>
    <property type="evidence" value="ECO:0007669"/>
    <property type="project" value="InterPro"/>
</dbReference>
<feature type="compositionally biased region" description="Polar residues" evidence="3">
    <location>
        <begin position="1176"/>
        <end position="1189"/>
    </location>
</feature>
<dbReference type="GO" id="GO:0003729">
    <property type="term" value="F:mRNA binding"/>
    <property type="evidence" value="ECO:0007669"/>
    <property type="project" value="TreeGrafter"/>
</dbReference>
<feature type="region of interest" description="Disordered" evidence="3">
    <location>
        <begin position="697"/>
        <end position="716"/>
    </location>
</feature>
<dbReference type="InterPro" id="IPR041973">
    <property type="entry name" value="KOW_Spt5_1"/>
</dbReference>
<feature type="compositionally biased region" description="Gly residues" evidence="3">
    <location>
        <begin position="1588"/>
        <end position="1609"/>
    </location>
</feature>
<dbReference type="Gene3D" id="3.30.70.940">
    <property type="entry name" value="NusG, N-terminal domain"/>
    <property type="match status" value="1"/>
</dbReference>
<dbReference type="InterPro" id="IPR039659">
    <property type="entry name" value="SPT5"/>
</dbReference>
<feature type="compositionally biased region" description="Polar residues" evidence="3">
    <location>
        <begin position="1543"/>
        <end position="1556"/>
    </location>
</feature>
<dbReference type="Gene3D" id="2.30.30.30">
    <property type="match status" value="2"/>
</dbReference>
<feature type="compositionally biased region" description="Low complexity" evidence="3">
    <location>
        <begin position="1363"/>
        <end position="1374"/>
    </location>
</feature>
<evidence type="ECO:0000256" key="1">
    <source>
        <dbReference type="ARBA" id="ARBA00004123"/>
    </source>
</evidence>
<feature type="compositionally biased region" description="Polar residues" evidence="3">
    <location>
        <begin position="1052"/>
        <end position="1103"/>
    </location>
</feature>
<dbReference type="InterPro" id="IPR005824">
    <property type="entry name" value="KOW"/>
</dbReference>
<feature type="domain" description="KOW" evidence="4">
    <location>
        <begin position="246"/>
        <end position="273"/>
    </location>
</feature>
<dbReference type="Pfam" id="PF03439">
    <property type="entry name" value="Spt5-NGN"/>
    <property type="match status" value="1"/>
</dbReference>
<dbReference type="InterPro" id="IPR036735">
    <property type="entry name" value="NGN_dom_sf"/>
</dbReference>
<feature type="domain" description="KOW" evidence="4">
    <location>
        <begin position="500"/>
        <end position="527"/>
    </location>
</feature>
<dbReference type="GO" id="GO:0006368">
    <property type="term" value="P:transcription elongation by RNA polymerase II"/>
    <property type="evidence" value="ECO:0007669"/>
    <property type="project" value="TreeGrafter"/>
</dbReference>
<feature type="compositionally biased region" description="Low complexity" evidence="3">
    <location>
        <begin position="1576"/>
        <end position="1587"/>
    </location>
</feature>
<feature type="compositionally biased region" description="Low complexity" evidence="3">
    <location>
        <begin position="1283"/>
        <end position="1292"/>
    </location>
</feature>
<evidence type="ECO:0000313" key="5">
    <source>
        <dbReference type="EMBL" id="KAK1297500.1"/>
    </source>
</evidence>
<feature type="compositionally biased region" description="Polar residues" evidence="3">
    <location>
        <begin position="1522"/>
        <end position="1536"/>
    </location>
</feature>
<dbReference type="GO" id="GO:0032044">
    <property type="term" value="C:DSIF complex"/>
    <property type="evidence" value="ECO:0007669"/>
    <property type="project" value="TreeGrafter"/>
</dbReference>
<feature type="region of interest" description="Disordered" evidence="3">
    <location>
        <begin position="1"/>
        <end position="45"/>
    </location>
</feature>
<keyword evidence="2" id="KW-0539">Nucleus</keyword>
<name>A0AAV9D8P2_ACOCL</name>
<feature type="compositionally biased region" description="Polar residues" evidence="3">
    <location>
        <begin position="1436"/>
        <end position="1459"/>
    </location>
</feature>
<dbReference type="CDD" id="cd09888">
    <property type="entry name" value="NGN_Euk"/>
    <property type="match status" value="1"/>
</dbReference>